<evidence type="ECO:0000259" key="8">
    <source>
        <dbReference type="Pfam" id="PF05191"/>
    </source>
</evidence>
<name>A0A2T0FK92_9ASCO</name>
<feature type="binding site" evidence="7">
    <location>
        <position position="168"/>
    </location>
    <ligand>
        <name>AMP</name>
        <dbReference type="ChEBI" id="CHEBI:456215"/>
    </ligand>
</feature>
<dbReference type="InterPro" id="IPR033690">
    <property type="entry name" value="Adenylat_kinase_CS"/>
</dbReference>
<dbReference type="CDD" id="cd01428">
    <property type="entry name" value="ADK"/>
    <property type="match status" value="1"/>
</dbReference>
<organism evidence="9 10">
    <name type="scientific">Wickerhamiella sorbophila</name>
    <dbReference type="NCBI Taxonomy" id="45607"/>
    <lineage>
        <taxon>Eukaryota</taxon>
        <taxon>Fungi</taxon>
        <taxon>Dikarya</taxon>
        <taxon>Ascomycota</taxon>
        <taxon>Saccharomycotina</taxon>
        <taxon>Dipodascomycetes</taxon>
        <taxon>Dipodascales</taxon>
        <taxon>Trichomonascaceae</taxon>
        <taxon>Wickerhamiella</taxon>
    </lineage>
</organism>
<dbReference type="FunFam" id="3.40.50.300:FF:000106">
    <property type="entry name" value="Adenylate kinase mitochondrial"/>
    <property type="match status" value="1"/>
</dbReference>
<comment type="subunit">
    <text evidence="7">Monomer.</text>
</comment>
<gene>
    <name evidence="7" type="primary">ADK2</name>
    <name evidence="9" type="ORF">B9G98_03033</name>
</gene>
<evidence type="ECO:0000256" key="7">
    <source>
        <dbReference type="HAMAP-Rule" id="MF_03169"/>
    </source>
</evidence>
<proteinExistence type="inferred from homology"/>
<evidence type="ECO:0000256" key="6">
    <source>
        <dbReference type="ARBA" id="ARBA00023134"/>
    </source>
</evidence>
<keyword evidence="2 7" id="KW-0808">Transferase</keyword>
<dbReference type="InterPro" id="IPR000850">
    <property type="entry name" value="Adenylat/UMP-CMP_kin"/>
</dbReference>
<keyword evidence="3 7" id="KW-0547">Nucleotide-binding</keyword>
<comment type="caution">
    <text evidence="9">The sequence shown here is derived from an EMBL/GenBank/DDBJ whole genome shotgun (WGS) entry which is preliminary data.</text>
</comment>
<dbReference type="GO" id="GO:0005524">
    <property type="term" value="F:ATP binding"/>
    <property type="evidence" value="ECO:0007669"/>
    <property type="project" value="InterPro"/>
</dbReference>
<keyword evidence="5 7" id="KW-0496">Mitochondrion</keyword>
<dbReference type="InterPro" id="IPR028586">
    <property type="entry name" value="AK3/Ak4_mitochondrial"/>
</dbReference>
<keyword evidence="10" id="KW-1185">Reference proteome</keyword>
<dbReference type="GO" id="GO:0004017">
    <property type="term" value="F:AMP kinase activity"/>
    <property type="evidence" value="ECO:0007669"/>
    <property type="project" value="InterPro"/>
</dbReference>
<dbReference type="EC" id="2.7.4.10" evidence="7"/>
<feature type="binding site" evidence="7">
    <location>
        <position position="179"/>
    </location>
    <ligand>
        <name>AMP</name>
        <dbReference type="ChEBI" id="CHEBI:456215"/>
    </ligand>
</feature>
<comment type="function">
    <text evidence="7">Involved in maintaining the homeostasis of cellular nucleotides by catalyzing the interconversion of nucleoside phosphates. Has GTP:AMP phosphotransferase and ITP:AMP phosphotransferase activities.</text>
</comment>
<feature type="binding site" evidence="7">
    <location>
        <position position="208"/>
    </location>
    <ligand>
        <name>GTP</name>
        <dbReference type="ChEBI" id="CHEBI:37565"/>
    </ligand>
</feature>
<feature type="binding site" evidence="7">
    <location>
        <position position="36"/>
    </location>
    <ligand>
        <name>AMP</name>
        <dbReference type="ChEBI" id="CHEBI:456215"/>
    </ligand>
</feature>
<dbReference type="AlphaFoldDB" id="A0A2T0FK92"/>
<dbReference type="GO" id="GO:0046899">
    <property type="term" value="F:nucleoside triphosphate adenylate kinase activity"/>
    <property type="evidence" value="ECO:0007669"/>
    <property type="project" value="UniProtKB-UniRule"/>
</dbReference>
<keyword evidence="4 7" id="KW-0418">Kinase</keyword>
<dbReference type="GO" id="GO:0046039">
    <property type="term" value="P:GTP metabolic process"/>
    <property type="evidence" value="ECO:0007669"/>
    <property type="project" value="UniProtKB-UniRule"/>
</dbReference>
<dbReference type="SUPFAM" id="SSF52540">
    <property type="entry name" value="P-loop containing nucleoside triphosphate hydrolases"/>
    <property type="match status" value="1"/>
</dbReference>
<feature type="binding site" evidence="7">
    <location>
        <begin position="93"/>
        <end position="96"/>
    </location>
    <ligand>
        <name>AMP</name>
        <dbReference type="ChEBI" id="CHEBI:456215"/>
    </ligand>
</feature>
<comment type="similarity">
    <text evidence="7">Belongs to the adenylate kinase family. AK3 subfamily.</text>
</comment>
<evidence type="ECO:0000256" key="4">
    <source>
        <dbReference type="ARBA" id="ARBA00022777"/>
    </source>
</evidence>
<dbReference type="Pfam" id="PF00406">
    <property type="entry name" value="ADK"/>
    <property type="match status" value="1"/>
</dbReference>
<comment type="domain">
    <text evidence="7">Consists of three domains, a large central CORE domain and two small peripheral domains, NMPbind and LID, which undergo movements during catalysis. The LID domain closes over the site of phosphoryl transfer upon GTP binding. Assembling and dissambling the active center during each catalytic cycle provides an effective means to prevent GTP hydrolysis.</text>
</comment>
<protein>
    <recommendedName>
        <fullName evidence="7">GTP:AMP phosphotransferase, mitochondrial</fullName>
        <ecNumber evidence="7">2.7.4.10</ecNumber>
    </recommendedName>
    <alternativeName>
        <fullName evidence="7">Adenylate kinase 3</fullName>
        <shortName evidence="7">AK 3</shortName>
    </alternativeName>
</protein>
<dbReference type="GO" id="GO:0046033">
    <property type="term" value="P:AMP metabolic process"/>
    <property type="evidence" value="ECO:0007669"/>
    <property type="project" value="UniProtKB-UniRule"/>
</dbReference>
<dbReference type="STRING" id="45607.A0A2T0FK92"/>
<comment type="catalytic activity">
    <reaction evidence="7">
        <text>a ribonucleoside 5'-triphosphate + AMP = a ribonucleoside 5'-diphosphate + ADP</text>
        <dbReference type="Rhea" id="RHEA:13749"/>
        <dbReference type="ChEBI" id="CHEBI:57930"/>
        <dbReference type="ChEBI" id="CHEBI:61557"/>
        <dbReference type="ChEBI" id="CHEBI:456215"/>
        <dbReference type="ChEBI" id="CHEBI:456216"/>
        <dbReference type="EC" id="2.7.4.10"/>
    </reaction>
</comment>
<feature type="binding site" evidence="7">
    <location>
        <begin position="14"/>
        <end position="19"/>
    </location>
    <ligand>
        <name>GTP</name>
        <dbReference type="ChEBI" id="CHEBI:37565"/>
    </ligand>
</feature>
<evidence type="ECO:0000256" key="5">
    <source>
        <dbReference type="ARBA" id="ARBA00023128"/>
    </source>
</evidence>
<dbReference type="GO" id="GO:0005759">
    <property type="term" value="C:mitochondrial matrix"/>
    <property type="evidence" value="ECO:0007669"/>
    <property type="project" value="UniProtKB-SubCell"/>
</dbReference>
<dbReference type="InterPro" id="IPR027417">
    <property type="entry name" value="P-loop_NTPase"/>
</dbReference>
<dbReference type="Pfam" id="PF05191">
    <property type="entry name" value="ADK_lid"/>
    <property type="match status" value="1"/>
</dbReference>
<dbReference type="HAMAP" id="MF_00235">
    <property type="entry name" value="Adenylate_kinase_Adk"/>
    <property type="match status" value="1"/>
</dbReference>
<dbReference type="EMBL" id="NDIQ01000021">
    <property type="protein sequence ID" value="PRT55413.1"/>
    <property type="molecule type" value="Genomic_DNA"/>
</dbReference>
<feature type="region of interest" description="NMPbind" evidence="7">
    <location>
        <begin position="35"/>
        <end position="64"/>
    </location>
</feature>
<dbReference type="PRINTS" id="PR00094">
    <property type="entry name" value="ADENYLTKNASE"/>
</dbReference>
<dbReference type="OrthoDB" id="439792at2759"/>
<dbReference type="NCBIfam" id="TIGR01351">
    <property type="entry name" value="adk"/>
    <property type="match status" value="1"/>
</dbReference>
<dbReference type="InterPro" id="IPR006259">
    <property type="entry name" value="Adenyl_kin_sub"/>
</dbReference>
<dbReference type="InterPro" id="IPR007862">
    <property type="entry name" value="Adenylate_kinase_lid-dom"/>
</dbReference>
<dbReference type="PANTHER" id="PTHR23359">
    <property type="entry name" value="NUCLEOTIDE KINASE"/>
    <property type="match status" value="1"/>
</dbReference>
<evidence type="ECO:0000313" key="10">
    <source>
        <dbReference type="Proteomes" id="UP000238350"/>
    </source>
</evidence>
<dbReference type="Proteomes" id="UP000238350">
    <property type="component" value="Unassembled WGS sequence"/>
</dbReference>
<feature type="domain" description="Adenylate kinase active site lid" evidence="8">
    <location>
        <begin position="135"/>
        <end position="170"/>
    </location>
</feature>
<dbReference type="GO" id="GO:0006172">
    <property type="term" value="P:ADP biosynthetic process"/>
    <property type="evidence" value="ECO:0007669"/>
    <property type="project" value="UniProtKB-UniRule"/>
</dbReference>
<feature type="region of interest" description="LID" evidence="7">
    <location>
        <begin position="134"/>
        <end position="171"/>
    </location>
</feature>
<dbReference type="GO" id="GO:0046041">
    <property type="term" value="P:ITP metabolic process"/>
    <property type="evidence" value="ECO:0007669"/>
    <property type="project" value="UniProtKB-UniRule"/>
</dbReference>
<evidence type="ECO:0000256" key="3">
    <source>
        <dbReference type="ARBA" id="ARBA00022741"/>
    </source>
</evidence>
<comment type="subcellular location">
    <subcellularLocation>
        <location evidence="1 7">Mitochondrion matrix</location>
    </subcellularLocation>
</comment>
<evidence type="ECO:0000256" key="2">
    <source>
        <dbReference type="ARBA" id="ARBA00022679"/>
    </source>
</evidence>
<accession>A0A2T0FK92</accession>
<dbReference type="HAMAP" id="MF_03169">
    <property type="entry name" value="Adenylate_kinase_AK3"/>
    <property type="match status" value="1"/>
</dbReference>
<dbReference type="Gene3D" id="3.40.50.300">
    <property type="entry name" value="P-loop containing nucleotide triphosphate hydrolases"/>
    <property type="match status" value="1"/>
</dbReference>
<dbReference type="PROSITE" id="PS00113">
    <property type="entry name" value="ADENYLATE_KINASE"/>
    <property type="match status" value="1"/>
</dbReference>
<dbReference type="GO" id="GO:0005525">
    <property type="term" value="F:GTP binding"/>
    <property type="evidence" value="ECO:0007669"/>
    <property type="project" value="UniProtKB-KW"/>
</dbReference>
<feature type="binding site" evidence="7">
    <location>
        <begin position="62"/>
        <end position="64"/>
    </location>
    <ligand>
        <name>AMP</name>
        <dbReference type="ChEBI" id="CHEBI:456215"/>
    </ligand>
</feature>
<evidence type="ECO:0000256" key="1">
    <source>
        <dbReference type="ARBA" id="ARBA00004305"/>
    </source>
</evidence>
<feature type="binding site" evidence="7">
    <location>
        <position position="41"/>
    </location>
    <ligand>
        <name>AMP</name>
        <dbReference type="ChEBI" id="CHEBI:456215"/>
    </ligand>
</feature>
<feature type="binding site" evidence="7">
    <location>
        <begin position="144"/>
        <end position="145"/>
    </location>
    <ligand>
        <name>GTP</name>
        <dbReference type="ChEBI" id="CHEBI:37565"/>
    </ligand>
</feature>
<keyword evidence="6 7" id="KW-0342">GTP-binding</keyword>
<reference evidence="9 10" key="1">
    <citation type="submission" date="2017-04" db="EMBL/GenBank/DDBJ databases">
        <title>Genome sequencing of [Candida] sorbophila.</title>
        <authorList>
            <person name="Ahn J.O."/>
        </authorList>
    </citation>
    <scope>NUCLEOTIDE SEQUENCE [LARGE SCALE GENOMIC DNA]</scope>
    <source>
        <strain evidence="9 10">DS02</strain>
    </source>
</reference>
<feature type="binding site" evidence="7">
    <location>
        <position position="100"/>
    </location>
    <ligand>
        <name>AMP</name>
        <dbReference type="ChEBI" id="CHEBI:456215"/>
    </ligand>
</feature>
<evidence type="ECO:0000313" key="9">
    <source>
        <dbReference type="EMBL" id="PRT55413.1"/>
    </source>
</evidence>
<feature type="binding site" evidence="7">
    <location>
        <position position="135"/>
    </location>
    <ligand>
        <name>GTP</name>
        <dbReference type="ChEBI" id="CHEBI:37565"/>
    </ligand>
</feature>
<sequence length="233" mass="25854">MIRPLRAIFLGPPGAGKGTLTGRLCRDFPPLITISSGDVLRQHISDRTAIGVQAESCMRQGKLVPDKVMIDLITSEMKSHGLLSPSASWILDGFPRTEIQAPALEEALAVAHANINLVVVLDVPESVILDRIENRWIHEPSGRVYNLTFNPPKVPGRDDVTGEPLVKRLDDNVETFQKRLASYRETTLGLIDYFNTRGLVQRFSGTSSDEIYPKLLSYVKHEYGTQHQPLADA</sequence>